<comment type="caution">
    <text evidence="1">The sequence shown here is derived from an EMBL/GenBank/DDBJ whole genome shotgun (WGS) entry which is preliminary data.</text>
</comment>
<reference evidence="1 2" key="1">
    <citation type="journal article" date="2014" name="FEMS Microbiol. Lett.">
        <title>Draft genome sequences of three Holospora species (Holospora obtusa, Holospora undulata, and Holospora elegans), endonuclear symbiotic bacteria of the ciliate Paramecium caudatum.</title>
        <authorList>
            <person name="Dohra H."/>
            <person name="Tanaka K."/>
            <person name="Suzuki T."/>
            <person name="Fujishima M."/>
            <person name="Suzuki H."/>
        </authorList>
    </citation>
    <scope>NUCLEOTIDE SEQUENCE [LARGE SCALE GENOMIC DNA]</scope>
    <source>
        <strain evidence="1 2">F1</strain>
    </source>
</reference>
<keyword evidence="2" id="KW-1185">Reference proteome</keyword>
<evidence type="ECO:0000313" key="2">
    <source>
        <dbReference type="Proteomes" id="UP000019112"/>
    </source>
</evidence>
<protein>
    <recommendedName>
        <fullName evidence="3">Transposase</fullName>
    </recommendedName>
</protein>
<dbReference type="EMBL" id="AWTR02000043">
    <property type="protein sequence ID" value="ETZ07459.1"/>
    <property type="molecule type" value="Genomic_DNA"/>
</dbReference>
<gene>
    <name evidence="1" type="ORF">P618_200351</name>
</gene>
<dbReference type="AlphaFoldDB" id="W6TEX8"/>
<sequence length="65" mass="7665">MWKIKMVRIIVKKKKWLKLHVGIDLDSRLVVCQELTDNRSVIGCLIEQIMTYFGIFSEFYVDGDT</sequence>
<dbReference type="Proteomes" id="UP000019112">
    <property type="component" value="Unassembled WGS sequence"/>
</dbReference>
<name>W6TEX8_HOLOB</name>
<evidence type="ECO:0008006" key="3">
    <source>
        <dbReference type="Google" id="ProtNLM"/>
    </source>
</evidence>
<accession>W6TEX8</accession>
<organism evidence="1 2">
    <name type="scientific">Holospora obtusa F1</name>
    <dbReference type="NCBI Taxonomy" id="1399147"/>
    <lineage>
        <taxon>Bacteria</taxon>
        <taxon>Pseudomonadati</taxon>
        <taxon>Pseudomonadota</taxon>
        <taxon>Alphaproteobacteria</taxon>
        <taxon>Holosporales</taxon>
        <taxon>Holosporaceae</taxon>
        <taxon>Holospora</taxon>
    </lineage>
</organism>
<proteinExistence type="predicted"/>
<evidence type="ECO:0000313" key="1">
    <source>
        <dbReference type="EMBL" id="ETZ07459.1"/>
    </source>
</evidence>